<evidence type="ECO:0008006" key="9">
    <source>
        <dbReference type="Google" id="ProtNLM"/>
    </source>
</evidence>
<comment type="subcellular location">
    <subcellularLocation>
        <location evidence="1">Cytoplasm</location>
    </subcellularLocation>
</comment>
<comment type="caution">
    <text evidence="7">The sequence shown here is derived from an EMBL/GenBank/DDBJ whole genome shotgun (WGS) entry which is preliminary data.</text>
</comment>
<dbReference type="GO" id="GO:0007017">
    <property type="term" value="P:microtubule-based process"/>
    <property type="evidence" value="ECO:0007669"/>
    <property type="project" value="InterPro"/>
</dbReference>
<dbReference type="OrthoDB" id="4977at2759"/>
<dbReference type="PANTHER" id="PTHR15346">
    <property type="entry name" value="DYNACTIN SUBUNIT"/>
    <property type="match status" value="1"/>
</dbReference>
<evidence type="ECO:0000313" key="8">
    <source>
        <dbReference type="Proteomes" id="UP000230233"/>
    </source>
</evidence>
<evidence type="ECO:0000256" key="2">
    <source>
        <dbReference type="ARBA" id="ARBA00006176"/>
    </source>
</evidence>
<sequence length="341" mass="38007">MFQFASKPGKMSTIGKEDIYESDGAANPVQNPQPENDTPNHPDIELVSVDIDEALKQYKGRVLNLSSIDFSDSIAKKRRHAFGNNQYVLEVAGAGFTGIETPAEKLNRILYEIADLNEQIRADDTVKTDLLNAEVLENLEKEVKTLQGVQANGKAAPVNHEVELPKVRSDSKAAALENRLRRIEQVIGSSVIPSAPVLDTIEDLKLRCETLNHSYVSGLEQRLNVMLTKLEKIDETRANNDIDENLDKKVNEILELMQKWDVACSSLPSNVNKVKALNRLHEQAQHFAGGLSHLKTIREKLEKEVAQGREAIIEYETNGKQEIGSVVEKLKLLEAKVAELK</sequence>
<evidence type="ECO:0000313" key="7">
    <source>
        <dbReference type="EMBL" id="PIC42196.1"/>
    </source>
</evidence>
<keyword evidence="4" id="KW-0243">Dynein</keyword>
<feature type="region of interest" description="Disordered" evidence="6">
    <location>
        <begin position="1"/>
        <end position="43"/>
    </location>
</feature>
<feature type="coiled-coil region" evidence="5">
    <location>
        <begin position="291"/>
        <end position="318"/>
    </location>
</feature>
<dbReference type="GO" id="GO:0005869">
    <property type="term" value="C:dynactin complex"/>
    <property type="evidence" value="ECO:0007669"/>
    <property type="project" value="InterPro"/>
</dbReference>
<dbReference type="GO" id="GO:0005737">
    <property type="term" value="C:cytoplasm"/>
    <property type="evidence" value="ECO:0007669"/>
    <property type="project" value="UniProtKB-SubCell"/>
</dbReference>
<protein>
    <recommendedName>
        <fullName evidence="9">Dynactin subunit 2</fullName>
    </recommendedName>
</protein>
<keyword evidence="3" id="KW-0963">Cytoplasm</keyword>
<feature type="compositionally biased region" description="Polar residues" evidence="6">
    <location>
        <begin position="28"/>
        <end position="37"/>
    </location>
</feature>
<dbReference type="InterPro" id="IPR028133">
    <property type="entry name" value="Dynamitin"/>
</dbReference>
<proteinExistence type="inferred from homology"/>
<dbReference type="GO" id="GO:0030286">
    <property type="term" value="C:dynein complex"/>
    <property type="evidence" value="ECO:0007669"/>
    <property type="project" value="UniProtKB-KW"/>
</dbReference>
<evidence type="ECO:0000256" key="5">
    <source>
        <dbReference type="SAM" id="Coils"/>
    </source>
</evidence>
<comment type="similarity">
    <text evidence="2">Belongs to the dynactin subunit 2 family.</text>
</comment>
<dbReference type="AlphaFoldDB" id="A0A2G5USH1"/>
<dbReference type="EMBL" id="PDUG01000003">
    <property type="protein sequence ID" value="PIC42196.1"/>
    <property type="molecule type" value="Genomic_DNA"/>
</dbReference>
<evidence type="ECO:0000256" key="4">
    <source>
        <dbReference type="ARBA" id="ARBA00023017"/>
    </source>
</evidence>
<dbReference type="Pfam" id="PF04912">
    <property type="entry name" value="Dynamitin"/>
    <property type="match status" value="2"/>
</dbReference>
<dbReference type="Proteomes" id="UP000230233">
    <property type="component" value="Chromosome III"/>
</dbReference>
<name>A0A2G5USH1_9PELO</name>
<organism evidence="7 8">
    <name type="scientific">Caenorhabditis nigoni</name>
    <dbReference type="NCBI Taxonomy" id="1611254"/>
    <lineage>
        <taxon>Eukaryota</taxon>
        <taxon>Metazoa</taxon>
        <taxon>Ecdysozoa</taxon>
        <taxon>Nematoda</taxon>
        <taxon>Chromadorea</taxon>
        <taxon>Rhabditida</taxon>
        <taxon>Rhabditina</taxon>
        <taxon>Rhabditomorpha</taxon>
        <taxon>Rhabditoidea</taxon>
        <taxon>Rhabditidae</taxon>
        <taxon>Peloderinae</taxon>
        <taxon>Caenorhabditis</taxon>
    </lineage>
</organism>
<keyword evidence="5" id="KW-0175">Coiled coil</keyword>
<gene>
    <name evidence="7" type="primary">Cni-dnc-2</name>
    <name evidence="7" type="synonym">Cnig_chr_III.g9353</name>
    <name evidence="7" type="ORF">B9Z55_009353</name>
</gene>
<keyword evidence="8" id="KW-1185">Reference proteome</keyword>
<evidence type="ECO:0000256" key="1">
    <source>
        <dbReference type="ARBA" id="ARBA00004496"/>
    </source>
</evidence>
<dbReference type="STRING" id="1611254.A0A2G5USH1"/>
<reference evidence="8" key="1">
    <citation type="submission" date="2017-10" db="EMBL/GenBank/DDBJ databases">
        <title>Rapid genome shrinkage in a self-fertile nematode reveals novel sperm competition proteins.</title>
        <authorList>
            <person name="Yin D."/>
            <person name="Schwarz E.M."/>
            <person name="Thomas C.G."/>
            <person name="Felde R.L."/>
            <person name="Korf I.F."/>
            <person name="Cutter A.D."/>
            <person name="Schartner C.M."/>
            <person name="Ralston E.J."/>
            <person name="Meyer B.J."/>
            <person name="Haag E.S."/>
        </authorList>
    </citation>
    <scope>NUCLEOTIDE SEQUENCE [LARGE SCALE GENOMIC DNA]</scope>
    <source>
        <strain evidence="8">JU1422</strain>
    </source>
</reference>
<evidence type="ECO:0000256" key="3">
    <source>
        <dbReference type="ARBA" id="ARBA00022490"/>
    </source>
</evidence>
<evidence type="ECO:0000256" key="6">
    <source>
        <dbReference type="SAM" id="MobiDB-lite"/>
    </source>
</evidence>
<accession>A0A2G5USH1</accession>